<organism evidence="1">
    <name type="scientific">Latrodectus hesperus</name>
    <name type="common">Western black widow spider</name>
    <dbReference type="NCBI Taxonomy" id="256737"/>
    <lineage>
        <taxon>Eukaryota</taxon>
        <taxon>Metazoa</taxon>
        <taxon>Ecdysozoa</taxon>
        <taxon>Arthropoda</taxon>
        <taxon>Chelicerata</taxon>
        <taxon>Arachnida</taxon>
        <taxon>Araneae</taxon>
        <taxon>Araneomorphae</taxon>
        <taxon>Entelegynae</taxon>
        <taxon>Araneoidea</taxon>
        <taxon>Theridiidae</taxon>
        <taxon>Latrodectus</taxon>
    </lineage>
</organism>
<feature type="non-terminal residue" evidence="1">
    <location>
        <position position="47"/>
    </location>
</feature>
<proteinExistence type="evidence at transcript level"/>
<name>E7D1M6_LATHE</name>
<evidence type="ECO:0000313" key="1">
    <source>
        <dbReference type="EMBL" id="ADV40270.1"/>
    </source>
</evidence>
<reference evidence="1" key="1">
    <citation type="submission" date="2010-07" db="EMBL/GenBank/DDBJ databases">
        <title>Identification of Proteins Involved in Black Widow Spider Wrapping Silk Fibers.</title>
        <authorList>
            <person name="Nguyen A."/>
            <person name="Verduzco A."/>
            <person name="Vierra C."/>
        </authorList>
    </citation>
    <scope>NUCLEOTIDE SEQUENCE</scope>
</reference>
<protein>
    <submittedName>
        <fullName evidence="1">Uncharacterized protein</fullName>
    </submittedName>
</protein>
<dbReference type="EMBL" id="HQ005976">
    <property type="protein sequence ID" value="ADV40270.1"/>
    <property type="molecule type" value="mRNA"/>
</dbReference>
<accession>E7D1M6</accession>
<dbReference type="AlphaFoldDB" id="E7D1M6"/>
<sequence>GTRVSIKKKEIILYLKFFYNSRYQNSIYKINVKFVFIFIYHTLIKVL</sequence>
<feature type="non-terminal residue" evidence="1">
    <location>
        <position position="1"/>
    </location>
</feature>